<accession>A0A926ETJ1</accession>
<reference evidence="5" key="1">
    <citation type="submission" date="2020-08" db="EMBL/GenBank/DDBJ databases">
        <title>Genome public.</title>
        <authorList>
            <person name="Liu C."/>
            <person name="Sun Q."/>
        </authorList>
    </citation>
    <scope>NUCLEOTIDE SEQUENCE</scope>
    <source>
        <strain evidence="5">BX21</strain>
    </source>
</reference>
<organism evidence="5 6">
    <name type="scientific">Paratissierella segnis</name>
    <dbReference type="NCBI Taxonomy" id="2763679"/>
    <lineage>
        <taxon>Bacteria</taxon>
        <taxon>Bacillati</taxon>
        <taxon>Bacillota</taxon>
        <taxon>Tissierellia</taxon>
        <taxon>Tissierellales</taxon>
        <taxon>Tissierellaceae</taxon>
        <taxon>Paratissierella</taxon>
    </lineage>
</organism>
<dbReference type="PROSITE" id="PS50893">
    <property type="entry name" value="ABC_TRANSPORTER_2"/>
    <property type="match status" value="1"/>
</dbReference>
<dbReference type="GO" id="GO:0016887">
    <property type="term" value="F:ATP hydrolysis activity"/>
    <property type="evidence" value="ECO:0007669"/>
    <property type="project" value="InterPro"/>
</dbReference>
<dbReference type="SUPFAM" id="SSF52540">
    <property type="entry name" value="P-loop containing nucleoside triphosphate hydrolases"/>
    <property type="match status" value="1"/>
</dbReference>
<dbReference type="InterPro" id="IPR027417">
    <property type="entry name" value="P-loop_NTPase"/>
</dbReference>
<dbReference type="GO" id="GO:0005886">
    <property type="term" value="C:plasma membrane"/>
    <property type="evidence" value="ECO:0007669"/>
    <property type="project" value="TreeGrafter"/>
</dbReference>
<dbReference type="CDD" id="cd03219">
    <property type="entry name" value="ABC_Mj1267_LivG_branched"/>
    <property type="match status" value="1"/>
</dbReference>
<dbReference type="Gene3D" id="3.40.50.300">
    <property type="entry name" value="P-loop containing nucleotide triphosphate hydrolases"/>
    <property type="match status" value="1"/>
</dbReference>
<evidence type="ECO:0000256" key="3">
    <source>
        <dbReference type="ARBA" id="ARBA00022840"/>
    </source>
</evidence>
<dbReference type="AlphaFoldDB" id="A0A926ETJ1"/>
<sequence length="259" mass="28819">MSLLEIENLTVEFGGLKALSNVNLEVNEGDFLGLIGPNGAGKTTLFNAITGVVKPSDGDINFEGKNIKGMRPDKIALRGISRTFQNIRLFPKMKASENVEIGIIRVPQYSIHDAILGLPKQRNKDKENYEQALRHLEQVGILEYKDAYAGELPYGIQRRLEIARAIATNPKILFLDEPAAGMNNDETKDLINFLSKLHKDTGITIVLIEHHLDVVMELCKNIMVLNLGSTLAYGNPKEIQSNPDVIKAYIGERRQKTNV</sequence>
<protein>
    <submittedName>
        <fullName evidence="5">ABC transporter ATP-binding protein</fullName>
    </submittedName>
</protein>
<dbReference type="FunFam" id="3.40.50.300:FF:000421">
    <property type="entry name" value="Branched-chain amino acid ABC transporter ATP-binding protein"/>
    <property type="match status" value="1"/>
</dbReference>
<evidence type="ECO:0000313" key="5">
    <source>
        <dbReference type="EMBL" id="MBC8588611.1"/>
    </source>
</evidence>
<dbReference type="PANTHER" id="PTHR45772:SF9">
    <property type="entry name" value="CONSERVED COMPONENT OF ABC TRANSPORTER FOR NATURAL AMINO ACIDS"/>
    <property type="match status" value="1"/>
</dbReference>
<evidence type="ECO:0000256" key="1">
    <source>
        <dbReference type="ARBA" id="ARBA00022448"/>
    </source>
</evidence>
<dbReference type="GO" id="GO:0005524">
    <property type="term" value="F:ATP binding"/>
    <property type="evidence" value="ECO:0007669"/>
    <property type="project" value="UniProtKB-KW"/>
</dbReference>
<keyword evidence="1" id="KW-0813">Transport</keyword>
<feature type="domain" description="ABC transporter" evidence="4">
    <location>
        <begin position="4"/>
        <end position="252"/>
    </location>
</feature>
<comment type="caution">
    <text evidence="5">The sequence shown here is derived from an EMBL/GenBank/DDBJ whole genome shotgun (WGS) entry which is preliminary data.</text>
</comment>
<name>A0A926ETJ1_9FIRM</name>
<dbReference type="InterPro" id="IPR032823">
    <property type="entry name" value="BCA_ABC_TP_C"/>
</dbReference>
<dbReference type="InterPro" id="IPR003439">
    <property type="entry name" value="ABC_transporter-like_ATP-bd"/>
</dbReference>
<dbReference type="RefSeq" id="WP_262430068.1">
    <property type="nucleotide sequence ID" value="NZ_JACRTG010000025.1"/>
</dbReference>
<dbReference type="Pfam" id="PF00005">
    <property type="entry name" value="ABC_tran"/>
    <property type="match status" value="1"/>
</dbReference>
<dbReference type="SMART" id="SM00382">
    <property type="entry name" value="AAA"/>
    <property type="match status" value="1"/>
</dbReference>
<proteinExistence type="predicted"/>
<dbReference type="InterPro" id="IPR003593">
    <property type="entry name" value="AAA+_ATPase"/>
</dbReference>
<dbReference type="Pfam" id="PF12399">
    <property type="entry name" value="BCA_ABC_TP_C"/>
    <property type="match status" value="1"/>
</dbReference>
<evidence type="ECO:0000259" key="4">
    <source>
        <dbReference type="PROSITE" id="PS50893"/>
    </source>
</evidence>
<dbReference type="InterPro" id="IPR051120">
    <property type="entry name" value="ABC_AA/LPS_Transport"/>
</dbReference>
<keyword evidence="2" id="KW-0547">Nucleotide-binding</keyword>
<keyword evidence="6" id="KW-1185">Reference proteome</keyword>
<evidence type="ECO:0000313" key="6">
    <source>
        <dbReference type="Proteomes" id="UP000601171"/>
    </source>
</evidence>
<evidence type="ECO:0000256" key="2">
    <source>
        <dbReference type="ARBA" id="ARBA00022741"/>
    </source>
</evidence>
<dbReference type="Proteomes" id="UP000601171">
    <property type="component" value="Unassembled WGS sequence"/>
</dbReference>
<gene>
    <name evidence="5" type="ORF">H8707_10270</name>
</gene>
<dbReference type="EMBL" id="JACRTG010000025">
    <property type="protein sequence ID" value="MBC8588611.1"/>
    <property type="molecule type" value="Genomic_DNA"/>
</dbReference>
<keyword evidence="3 5" id="KW-0067">ATP-binding</keyword>
<dbReference type="PANTHER" id="PTHR45772">
    <property type="entry name" value="CONSERVED COMPONENT OF ABC TRANSPORTER FOR NATURAL AMINO ACIDS-RELATED"/>
    <property type="match status" value="1"/>
</dbReference>